<proteinExistence type="inferred from homology"/>
<dbReference type="InterPro" id="IPR013604">
    <property type="entry name" value="7TM_chemorcpt"/>
</dbReference>
<dbReference type="PANTHER" id="PTHR21143:SF104">
    <property type="entry name" value="GUSTATORY RECEPTOR 8A-RELATED"/>
    <property type="match status" value="1"/>
</dbReference>
<keyword evidence="4 8" id="KW-1133">Transmembrane helix</keyword>
<evidence type="ECO:0000256" key="4">
    <source>
        <dbReference type="ARBA" id="ARBA00022989"/>
    </source>
</evidence>
<keyword evidence="10" id="KW-1185">Reference proteome</keyword>
<evidence type="ECO:0000256" key="8">
    <source>
        <dbReference type="RuleBase" id="RU363108"/>
    </source>
</evidence>
<evidence type="ECO:0000313" key="10">
    <source>
        <dbReference type="Proteomes" id="UP001168821"/>
    </source>
</evidence>
<evidence type="ECO:0000256" key="1">
    <source>
        <dbReference type="ARBA" id="ARBA00004651"/>
    </source>
</evidence>
<reference evidence="9" key="1">
    <citation type="journal article" date="2023" name="G3 (Bethesda)">
        <title>Whole genome assemblies of Zophobas morio and Tenebrio molitor.</title>
        <authorList>
            <person name="Kaur S."/>
            <person name="Stinson S.A."/>
            <person name="diCenzo G.C."/>
        </authorList>
    </citation>
    <scope>NUCLEOTIDE SEQUENCE</scope>
    <source>
        <strain evidence="9">QUZm001</strain>
    </source>
</reference>
<organism evidence="9 10">
    <name type="scientific">Zophobas morio</name>
    <dbReference type="NCBI Taxonomy" id="2755281"/>
    <lineage>
        <taxon>Eukaryota</taxon>
        <taxon>Metazoa</taxon>
        <taxon>Ecdysozoa</taxon>
        <taxon>Arthropoda</taxon>
        <taxon>Hexapoda</taxon>
        <taxon>Insecta</taxon>
        <taxon>Pterygota</taxon>
        <taxon>Neoptera</taxon>
        <taxon>Endopterygota</taxon>
        <taxon>Coleoptera</taxon>
        <taxon>Polyphaga</taxon>
        <taxon>Cucujiformia</taxon>
        <taxon>Tenebrionidae</taxon>
        <taxon>Zophobas</taxon>
    </lineage>
</organism>
<dbReference type="Pfam" id="PF08395">
    <property type="entry name" value="7tm_7"/>
    <property type="match status" value="1"/>
</dbReference>
<protein>
    <recommendedName>
        <fullName evidence="8">Gustatory receptor</fullName>
    </recommendedName>
</protein>
<name>A0AA38I5J6_9CUCU</name>
<dbReference type="AlphaFoldDB" id="A0AA38I5J6"/>
<keyword evidence="2 8" id="KW-1003">Cell membrane</keyword>
<keyword evidence="3 8" id="KW-0812">Transmembrane</keyword>
<evidence type="ECO:0000256" key="5">
    <source>
        <dbReference type="ARBA" id="ARBA00023136"/>
    </source>
</evidence>
<comment type="function">
    <text evidence="8">Gustatory receptor which mediates acceptance or avoidance behavior, depending on its substrates.</text>
</comment>
<evidence type="ECO:0000256" key="7">
    <source>
        <dbReference type="ARBA" id="ARBA00023224"/>
    </source>
</evidence>
<dbReference type="PANTHER" id="PTHR21143">
    <property type="entry name" value="INVERTEBRATE GUSTATORY RECEPTOR"/>
    <property type="match status" value="1"/>
</dbReference>
<dbReference type="GO" id="GO:0007635">
    <property type="term" value="P:chemosensory behavior"/>
    <property type="evidence" value="ECO:0007669"/>
    <property type="project" value="TreeGrafter"/>
</dbReference>
<dbReference type="GO" id="GO:0005886">
    <property type="term" value="C:plasma membrane"/>
    <property type="evidence" value="ECO:0007669"/>
    <property type="project" value="UniProtKB-SubCell"/>
</dbReference>
<feature type="transmembrane region" description="Helical" evidence="8">
    <location>
        <begin position="74"/>
        <end position="97"/>
    </location>
</feature>
<evidence type="ECO:0000256" key="6">
    <source>
        <dbReference type="ARBA" id="ARBA00023170"/>
    </source>
</evidence>
<feature type="transmembrane region" description="Helical" evidence="8">
    <location>
        <begin position="275"/>
        <end position="298"/>
    </location>
</feature>
<dbReference type="EMBL" id="JALNTZ010000006">
    <property type="protein sequence ID" value="KAJ3647922.1"/>
    <property type="molecule type" value="Genomic_DNA"/>
</dbReference>
<comment type="caution">
    <text evidence="9">The sequence shown here is derived from an EMBL/GenBank/DDBJ whole genome shotgun (WGS) entry which is preliminary data.</text>
</comment>
<dbReference type="GO" id="GO:0030424">
    <property type="term" value="C:axon"/>
    <property type="evidence" value="ECO:0007669"/>
    <property type="project" value="TreeGrafter"/>
</dbReference>
<keyword evidence="5 8" id="KW-0472">Membrane</keyword>
<comment type="subcellular location">
    <subcellularLocation>
        <location evidence="1 8">Cell membrane</location>
        <topology evidence="1 8">Multi-pass membrane protein</topology>
    </subcellularLocation>
</comment>
<feature type="transmembrane region" description="Helical" evidence="8">
    <location>
        <begin position="12"/>
        <end position="31"/>
    </location>
</feature>
<gene>
    <name evidence="9" type="ORF">Zmor_019768</name>
</gene>
<sequence>MYLNRSTKDSNFIKPFFLYLNLFLITPWYDFNRNLFRHSTLSRIYGCVLICMKLFWMFSTLMDNIVRQVFAESLFSVKIVLTLGVLTLLMRTVLIVLKSTVWNVSHWKTLFVNFETIDANLENTNTNDSKNFWIHLSIRHVLFGIFAGHQFYTWARFFDFSWLQTTWIVPTLEFYEEFLVVQLIDALVQSIRARYRALNSRLIEVCQNSETNKMDQELANLSHLYRLLGENVDTFNSIFGYQILLTLFHWGLQMILCFNYLFTVVIGVSGDLYRSFVVCNIFTLLFIKFNFLMIILSIDSTIQEQKKFINLCYQFQQELDYDCQNFAALRKLEKLSKNFRRQFNASGFLKIDKSIIFGLFSKVATYYIITIQLNESQYQKFSQNFTVV</sequence>
<accession>A0AA38I5J6</accession>
<dbReference type="GO" id="GO:0030425">
    <property type="term" value="C:dendrite"/>
    <property type="evidence" value="ECO:0007669"/>
    <property type="project" value="TreeGrafter"/>
</dbReference>
<feature type="transmembrane region" description="Helical" evidence="8">
    <location>
        <begin position="43"/>
        <end position="62"/>
    </location>
</feature>
<evidence type="ECO:0000256" key="2">
    <source>
        <dbReference type="ARBA" id="ARBA00022475"/>
    </source>
</evidence>
<dbReference type="GO" id="GO:0008049">
    <property type="term" value="P:male courtship behavior"/>
    <property type="evidence" value="ECO:0007669"/>
    <property type="project" value="TreeGrafter"/>
</dbReference>
<feature type="transmembrane region" description="Helical" evidence="8">
    <location>
        <begin position="247"/>
        <end position="269"/>
    </location>
</feature>
<evidence type="ECO:0000313" key="9">
    <source>
        <dbReference type="EMBL" id="KAJ3647922.1"/>
    </source>
</evidence>
<comment type="caution">
    <text evidence="8">Lacks conserved residue(s) required for the propagation of feature annotation.</text>
</comment>
<evidence type="ECO:0000256" key="3">
    <source>
        <dbReference type="ARBA" id="ARBA00022692"/>
    </source>
</evidence>
<dbReference type="Proteomes" id="UP001168821">
    <property type="component" value="Unassembled WGS sequence"/>
</dbReference>
<keyword evidence="6 8" id="KW-0675">Receptor</keyword>
<dbReference type="GO" id="GO:0007165">
    <property type="term" value="P:signal transduction"/>
    <property type="evidence" value="ECO:0007669"/>
    <property type="project" value="UniProtKB-KW"/>
</dbReference>
<comment type="similarity">
    <text evidence="8">Belongs to the insect chemoreceptor superfamily. Gustatory receptor (GR) family.</text>
</comment>
<dbReference type="GO" id="GO:0043025">
    <property type="term" value="C:neuronal cell body"/>
    <property type="evidence" value="ECO:0007669"/>
    <property type="project" value="TreeGrafter"/>
</dbReference>
<keyword evidence="7 8" id="KW-0807">Transducer</keyword>
<dbReference type="GO" id="GO:0050909">
    <property type="term" value="P:sensory perception of taste"/>
    <property type="evidence" value="ECO:0007669"/>
    <property type="project" value="InterPro"/>
</dbReference>